<gene>
    <name evidence="2" type="ORF">PIB30_091018</name>
</gene>
<evidence type="ECO:0000313" key="2">
    <source>
        <dbReference type="EMBL" id="MED6225159.1"/>
    </source>
</evidence>
<dbReference type="InterPro" id="IPR051105">
    <property type="entry name" value="WWC/KIBRA_Hippo_Reg"/>
</dbReference>
<evidence type="ECO:0000313" key="3">
    <source>
        <dbReference type="Proteomes" id="UP001341840"/>
    </source>
</evidence>
<dbReference type="PANTHER" id="PTHR14791:SF42">
    <property type="entry name" value="F16L1.2 PROTEIN"/>
    <property type="match status" value="1"/>
</dbReference>
<proteinExistence type="predicted"/>
<dbReference type="Proteomes" id="UP001341840">
    <property type="component" value="Unassembled WGS sequence"/>
</dbReference>
<protein>
    <submittedName>
        <fullName evidence="2">Uncharacterized protein</fullName>
    </submittedName>
</protein>
<feature type="compositionally biased region" description="Low complexity" evidence="1">
    <location>
        <begin position="143"/>
        <end position="164"/>
    </location>
</feature>
<dbReference type="EMBL" id="JASCZI010273651">
    <property type="protein sequence ID" value="MED6225159.1"/>
    <property type="molecule type" value="Genomic_DNA"/>
</dbReference>
<comment type="caution">
    <text evidence="2">The sequence shown here is derived from an EMBL/GenBank/DDBJ whole genome shotgun (WGS) entry which is preliminary data.</text>
</comment>
<evidence type="ECO:0000256" key="1">
    <source>
        <dbReference type="SAM" id="MobiDB-lite"/>
    </source>
</evidence>
<reference evidence="2 3" key="1">
    <citation type="journal article" date="2023" name="Plants (Basel)">
        <title>Bridging the Gap: Combining Genomics and Transcriptomics Approaches to Understand Stylosanthes scabra, an Orphan Legume from the Brazilian Caatinga.</title>
        <authorList>
            <person name="Ferreira-Neto J.R.C."/>
            <person name="da Silva M.D."/>
            <person name="Binneck E."/>
            <person name="de Melo N.F."/>
            <person name="da Silva R.H."/>
            <person name="de Melo A.L.T.M."/>
            <person name="Pandolfi V."/>
            <person name="Bustamante F.O."/>
            <person name="Brasileiro-Vidal A.C."/>
            <person name="Benko-Iseppon A.M."/>
        </authorList>
    </citation>
    <scope>NUCLEOTIDE SEQUENCE [LARGE SCALE GENOMIC DNA]</scope>
    <source>
        <tissue evidence="2">Leaves</tissue>
    </source>
</reference>
<accession>A0ABU6ZT43</accession>
<dbReference type="PANTHER" id="PTHR14791">
    <property type="entry name" value="BOMB/KIRA PROTEINS"/>
    <property type="match status" value="1"/>
</dbReference>
<keyword evidence="3" id="KW-1185">Reference proteome</keyword>
<feature type="region of interest" description="Disordered" evidence="1">
    <location>
        <begin position="128"/>
        <end position="170"/>
    </location>
</feature>
<organism evidence="2 3">
    <name type="scientific">Stylosanthes scabra</name>
    <dbReference type="NCBI Taxonomy" id="79078"/>
    <lineage>
        <taxon>Eukaryota</taxon>
        <taxon>Viridiplantae</taxon>
        <taxon>Streptophyta</taxon>
        <taxon>Embryophyta</taxon>
        <taxon>Tracheophyta</taxon>
        <taxon>Spermatophyta</taxon>
        <taxon>Magnoliopsida</taxon>
        <taxon>eudicotyledons</taxon>
        <taxon>Gunneridae</taxon>
        <taxon>Pentapetalae</taxon>
        <taxon>rosids</taxon>
        <taxon>fabids</taxon>
        <taxon>Fabales</taxon>
        <taxon>Fabaceae</taxon>
        <taxon>Papilionoideae</taxon>
        <taxon>50 kb inversion clade</taxon>
        <taxon>dalbergioids sensu lato</taxon>
        <taxon>Dalbergieae</taxon>
        <taxon>Pterocarpus clade</taxon>
        <taxon>Stylosanthes</taxon>
    </lineage>
</organism>
<feature type="region of interest" description="Disordered" evidence="1">
    <location>
        <begin position="1"/>
        <end position="25"/>
    </location>
</feature>
<name>A0ABU6ZT43_9FABA</name>
<feature type="compositionally biased region" description="Basic and acidic residues" evidence="1">
    <location>
        <begin position="128"/>
        <end position="141"/>
    </location>
</feature>
<sequence>MVSFHKVLAETPPPSELKLSSNNNKRKWEQQHPLLTTEDFFFKDLSKSSSKIIESNPHQKISKSIFDIEFHLQTPLPSPRPKLQNHNIQSAGHINMSNTKMMNMKNLDSKITPETGIDLELNLTCESLRGKEDKNETKKDTWSSSSSKSQSPSPSPSSYSRSLQSPPPSWLLAEGEEQKEMIATVCMRCHMLVMLCKSSPSCPNCKFMHPPDQNPSFLKRRRCKILNTTY</sequence>